<dbReference type="AlphaFoldDB" id="A0A830D3K9"/>
<proteinExistence type="predicted"/>
<dbReference type="OrthoDB" id="1689270at2759"/>
<keyword evidence="2" id="KW-1185">Reference proteome</keyword>
<evidence type="ECO:0000313" key="2">
    <source>
        <dbReference type="Proteomes" id="UP000653305"/>
    </source>
</evidence>
<accession>A0A830D3K9</accession>
<name>A0A830D3K9_9LAMI</name>
<comment type="caution">
    <text evidence="1">The sequence shown here is derived from an EMBL/GenBank/DDBJ whole genome shotgun (WGS) entry which is preliminary data.</text>
</comment>
<dbReference type="EMBL" id="BMAC01000705">
    <property type="protein sequence ID" value="GFQ01766.1"/>
    <property type="molecule type" value="Genomic_DNA"/>
</dbReference>
<organism evidence="1 2">
    <name type="scientific">Phtheirospermum japonicum</name>
    <dbReference type="NCBI Taxonomy" id="374723"/>
    <lineage>
        <taxon>Eukaryota</taxon>
        <taxon>Viridiplantae</taxon>
        <taxon>Streptophyta</taxon>
        <taxon>Embryophyta</taxon>
        <taxon>Tracheophyta</taxon>
        <taxon>Spermatophyta</taxon>
        <taxon>Magnoliopsida</taxon>
        <taxon>eudicotyledons</taxon>
        <taxon>Gunneridae</taxon>
        <taxon>Pentapetalae</taxon>
        <taxon>asterids</taxon>
        <taxon>lamiids</taxon>
        <taxon>Lamiales</taxon>
        <taxon>Orobanchaceae</taxon>
        <taxon>Orobanchaceae incertae sedis</taxon>
        <taxon>Phtheirospermum</taxon>
    </lineage>
</organism>
<protein>
    <submittedName>
        <fullName evidence="1">Hypersensitive-induced response protein 1</fullName>
    </submittedName>
</protein>
<evidence type="ECO:0000313" key="1">
    <source>
        <dbReference type="EMBL" id="GFQ01766.1"/>
    </source>
</evidence>
<dbReference type="Proteomes" id="UP000653305">
    <property type="component" value="Unassembled WGS sequence"/>
</dbReference>
<sequence length="60" mass="7017">MSKDVMDMVLVTHYFDTMKEIEVSSKPSAIFVSQLPRAMKDVMWLIFEGLLQEESFVPKY</sequence>
<reference evidence="1" key="1">
    <citation type="submission" date="2020-07" db="EMBL/GenBank/DDBJ databases">
        <title>Ethylene signaling mediates host invasion by parasitic plants.</title>
        <authorList>
            <person name="Yoshida S."/>
        </authorList>
    </citation>
    <scope>NUCLEOTIDE SEQUENCE</scope>
    <source>
        <strain evidence="1">Okayama</strain>
    </source>
</reference>
<gene>
    <name evidence="1" type="ORF">PHJA_002320500</name>
</gene>